<keyword evidence="3" id="KW-1185">Reference proteome</keyword>
<proteinExistence type="predicted"/>
<dbReference type="EMBL" id="JAKFHA010000008">
    <property type="protein sequence ID" value="MCF2528778.1"/>
    <property type="molecule type" value="Genomic_DNA"/>
</dbReference>
<comment type="caution">
    <text evidence="2">The sequence shown here is derived from an EMBL/GenBank/DDBJ whole genome shotgun (WGS) entry which is preliminary data.</text>
</comment>
<protein>
    <submittedName>
        <fullName evidence="2">Uncharacterized protein</fullName>
    </submittedName>
</protein>
<sequence>MLFVLTAYGEPLAFLGVLAGSWVARKWLHLGWWRACAPLFGMRVVAVKHGSGRPDEVRIAGDRLIVRGAVALGASVDVVPRAEATGRVRVWSGFALELAVFAALAAAGVAGLPDAWGVAVALGIGLGAVEVFMPYGLSATPGWFLFVMPFAGREEFSQLARSAGEVRVRQLLDVGDLAAARTALGALDPASGAACVFALELLVHEGRYEEAGELYARVGGSLPPGPDQALAAQHFLRAACYWLEAFVRRPKAAAPPPVPSWLERAALDTAAALGLRLRPAQPSTDAIAAYLLAYGPVAGTATMADRVALQARSRLVAAHALCTAAIAYSLEGKREPAERAVREAEKLGQSLPRVAFALAAVRATFGEAADSVPKPDDGSAPLSHDNYHAKYGTEEDAWRW</sequence>
<gene>
    <name evidence="2" type="ORF">LZ495_16365</name>
</gene>
<accession>A0AA41TZF9</accession>
<evidence type="ECO:0000256" key="1">
    <source>
        <dbReference type="SAM" id="Phobius"/>
    </source>
</evidence>
<evidence type="ECO:0000313" key="3">
    <source>
        <dbReference type="Proteomes" id="UP001165378"/>
    </source>
</evidence>
<feature type="transmembrane region" description="Helical" evidence="1">
    <location>
        <begin position="6"/>
        <end position="24"/>
    </location>
</feature>
<keyword evidence="1" id="KW-1133">Transmembrane helix</keyword>
<dbReference type="AlphaFoldDB" id="A0AA41TZF9"/>
<organism evidence="2 3">
    <name type="scientific">Yinghuangia soli</name>
    <dbReference type="NCBI Taxonomy" id="2908204"/>
    <lineage>
        <taxon>Bacteria</taxon>
        <taxon>Bacillati</taxon>
        <taxon>Actinomycetota</taxon>
        <taxon>Actinomycetes</taxon>
        <taxon>Kitasatosporales</taxon>
        <taxon>Streptomycetaceae</taxon>
        <taxon>Yinghuangia</taxon>
    </lineage>
</organism>
<evidence type="ECO:0000313" key="2">
    <source>
        <dbReference type="EMBL" id="MCF2528778.1"/>
    </source>
</evidence>
<dbReference type="Proteomes" id="UP001165378">
    <property type="component" value="Unassembled WGS sequence"/>
</dbReference>
<keyword evidence="1" id="KW-0812">Transmembrane</keyword>
<feature type="transmembrane region" description="Helical" evidence="1">
    <location>
        <begin position="90"/>
        <end position="112"/>
    </location>
</feature>
<reference evidence="2" key="1">
    <citation type="submission" date="2022-01" db="EMBL/GenBank/DDBJ databases">
        <title>Genome-Based Taxonomic Classification of the Phylum Actinobacteria.</title>
        <authorList>
            <person name="Gao Y."/>
        </authorList>
    </citation>
    <scope>NUCLEOTIDE SEQUENCE</scope>
    <source>
        <strain evidence="2">KLBMP 8922</strain>
    </source>
</reference>
<keyword evidence="1" id="KW-0472">Membrane</keyword>
<name>A0AA41TZF9_9ACTN</name>